<dbReference type="InterPro" id="IPR036390">
    <property type="entry name" value="WH_DNA-bd_sf"/>
</dbReference>
<dbReference type="RefSeq" id="WP_072831514.1">
    <property type="nucleotide sequence ID" value="NZ_FQXP01000005.1"/>
</dbReference>
<evidence type="ECO:0000313" key="2">
    <source>
        <dbReference type="Proteomes" id="UP000184526"/>
    </source>
</evidence>
<dbReference type="NCBIfam" id="TIGR00738">
    <property type="entry name" value="rrf2_super"/>
    <property type="match status" value="1"/>
</dbReference>
<dbReference type="InterPro" id="IPR036388">
    <property type="entry name" value="WH-like_DNA-bd_sf"/>
</dbReference>
<dbReference type="Proteomes" id="UP000184526">
    <property type="component" value="Unassembled WGS sequence"/>
</dbReference>
<dbReference type="STRING" id="1121306.SAMN02745196_01620"/>
<keyword evidence="2" id="KW-1185">Reference proteome</keyword>
<dbReference type="SUPFAM" id="SSF46785">
    <property type="entry name" value="Winged helix' DNA-binding domain"/>
    <property type="match status" value="1"/>
</dbReference>
<evidence type="ECO:0000313" key="1">
    <source>
        <dbReference type="EMBL" id="SHH83916.1"/>
    </source>
</evidence>
<dbReference type="InterPro" id="IPR000944">
    <property type="entry name" value="Tscrpt_reg_Rrf2"/>
</dbReference>
<name>A0A1M5W8V2_9CLOT</name>
<accession>A0A1M5W8V2</accession>
<dbReference type="GO" id="GO:0005829">
    <property type="term" value="C:cytosol"/>
    <property type="evidence" value="ECO:0007669"/>
    <property type="project" value="TreeGrafter"/>
</dbReference>
<gene>
    <name evidence="1" type="ORF">SAMN02745196_01620</name>
</gene>
<dbReference type="PROSITE" id="PS51197">
    <property type="entry name" value="HTH_RRF2_2"/>
    <property type="match status" value="1"/>
</dbReference>
<organism evidence="1 2">
    <name type="scientific">Clostridium collagenovorans DSM 3089</name>
    <dbReference type="NCBI Taxonomy" id="1121306"/>
    <lineage>
        <taxon>Bacteria</taxon>
        <taxon>Bacillati</taxon>
        <taxon>Bacillota</taxon>
        <taxon>Clostridia</taxon>
        <taxon>Eubacteriales</taxon>
        <taxon>Clostridiaceae</taxon>
        <taxon>Clostridium</taxon>
    </lineage>
</organism>
<dbReference type="PANTHER" id="PTHR33221:SF2">
    <property type="entry name" value="TRANSCRIPTIONAL REGULATOR"/>
    <property type="match status" value="1"/>
</dbReference>
<proteinExistence type="predicted"/>
<dbReference type="AlphaFoldDB" id="A0A1M5W8V2"/>
<dbReference type="Gene3D" id="1.10.10.10">
    <property type="entry name" value="Winged helix-like DNA-binding domain superfamily/Winged helix DNA-binding domain"/>
    <property type="match status" value="1"/>
</dbReference>
<protein>
    <submittedName>
        <fullName evidence="1">Transcriptional regulator, BadM/Rrf2 family</fullName>
    </submittedName>
</protein>
<dbReference type="GO" id="GO:0003700">
    <property type="term" value="F:DNA-binding transcription factor activity"/>
    <property type="evidence" value="ECO:0007669"/>
    <property type="project" value="TreeGrafter"/>
</dbReference>
<dbReference type="Pfam" id="PF02082">
    <property type="entry name" value="Rrf2"/>
    <property type="match status" value="1"/>
</dbReference>
<dbReference type="OrthoDB" id="9808360at2"/>
<dbReference type="PANTHER" id="PTHR33221">
    <property type="entry name" value="WINGED HELIX-TURN-HELIX TRANSCRIPTIONAL REGULATOR, RRF2 FAMILY"/>
    <property type="match status" value="1"/>
</dbReference>
<reference evidence="1 2" key="1">
    <citation type="submission" date="2016-11" db="EMBL/GenBank/DDBJ databases">
        <authorList>
            <person name="Jaros S."/>
            <person name="Januszkiewicz K."/>
            <person name="Wedrychowicz H."/>
        </authorList>
    </citation>
    <scope>NUCLEOTIDE SEQUENCE [LARGE SCALE GENOMIC DNA]</scope>
    <source>
        <strain evidence="1 2">DSM 3089</strain>
    </source>
</reference>
<dbReference type="EMBL" id="FQXP01000005">
    <property type="protein sequence ID" value="SHH83916.1"/>
    <property type="molecule type" value="Genomic_DNA"/>
</dbReference>
<sequence>MKITQEADYALRVVLYLSGLEFGERVEAKKIAEVLGLSQRFLLKFLTKLTAINVIKSYRGTNGGYALARVPEEINMKEVIEAIDGPICVNRCLTDISLCTGGKNHKCKLHKAFVKVQRDLANDLESITFKDLIDDNF</sequence>